<dbReference type="Proteomes" id="UP000619976">
    <property type="component" value="Unassembled WGS sequence"/>
</dbReference>
<dbReference type="FunFam" id="2.40.50.140:FF:000165">
    <property type="entry name" value="Chaperone CsaA"/>
    <property type="match status" value="1"/>
</dbReference>
<dbReference type="PANTHER" id="PTHR11586">
    <property type="entry name" value="TRNA-AMINOACYLATION COFACTOR ARC1 FAMILY MEMBER"/>
    <property type="match status" value="1"/>
</dbReference>
<reference evidence="6 8" key="3">
    <citation type="submission" date="2020-12" db="EMBL/GenBank/DDBJ databases">
        <title>Enhanced detection system for hospital associated transmission using whole genome sequencing surveillance.</title>
        <authorList>
            <person name="Harrison L.H."/>
            <person name="Van Tyne D."/>
            <person name="Marsh J.W."/>
            <person name="Griffith M.P."/>
            <person name="Snyder D.J."/>
            <person name="Cooper V.S."/>
            <person name="Mustapha M."/>
        </authorList>
    </citation>
    <scope>NUCLEOTIDE SEQUENCE [LARGE SCALE GENOMIC DNA]</scope>
    <source>
        <strain evidence="6 8">PR00195</strain>
    </source>
</reference>
<dbReference type="RefSeq" id="WP_006537121.1">
    <property type="nucleotide sequence ID" value="NZ_CAXOKJ010000001.1"/>
</dbReference>
<evidence type="ECO:0000256" key="3">
    <source>
        <dbReference type="PROSITE-ProRule" id="PRU00209"/>
    </source>
</evidence>
<keyword evidence="8" id="KW-1185">Reference proteome</keyword>
<keyword evidence="1 3" id="KW-0820">tRNA-binding</keyword>
<dbReference type="GO" id="GO:0000049">
    <property type="term" value="F:tRNA binding"/>
    <property type="evidence" value="ECO:0007669"/>
    <property type="project" value="UniProtKB-UniRule"/>
</dbReference>
<accession>A0A0G4PZB9</accession>
<sequence length="112" mass="12315">MTDLIEWDDFLRVEMRVGTIISAKINEKANKPAYIMEVDLGELGIKRSSAQITVNYTPEELVGRRVLCVCNFPVKRIAGIKSEVLITGAPDETGAIVLAEFNLPLPNGSRLA</sequence>
<keyword evidence="2 3" id="KW-0694">RNA-binding</keyword>
<dbReference type="EMBL" id="JAEKCB010000001">
    <property type="protein sequence ID" value="MBJ2116254.1"/>
    <property type="molecule type" value="Genomic_DNA"/>
</dbReference>
<evidence type="ECO:0000313" key="6">
    <source>
        <dbReference type="EMBL" id="MBJ2116254.1"/>
    </source>
</evidence>
<dbReference type="NCBIfam" id="NF007495">
    <property type="entry name" value="PRK10089.1-4"/>
    <property type="match status" value="1"/>
</dbReference>
<dbReference type="Pfam" id="PF01588">
    <property type="entry name" value="tRNA_bind"/>
    <property type="match status" value="1"/>
</dbReference>
<dbReference type="NCBIfam" id="NF007494">
    <property type="entry name" value="PRK10089.1-3"/>
    <property type="match status" value="1"/>
</dbReference>
<protein>
    <submittedName>
        <fullName evidence="5 6">tRNA-binding protein</fullName>
    </submittedName>
</protein>
<proteinExistence type="predicted"/>
<dbReference type="AlphaFoldDB" id="A0A0G4PZB9"/>
<evidence type="ECO:0000259" key="4">
    <source>
        <dbReference type="PROSITE" id="PS50886"/>
    </source>
</evidence>
<dbReference type="InterPro" id="IPR051270">
    <property type="entry name" value="Tyrosine-tRNA_ligase_regulator"/>
</dbReference>
<dbReference type="Proteomes" id="UP000183920">
    <property type="component" value="Unassembled WGS sequence"/>
</dbReference>
<dbReference type="PROSITE" id="PS50886">
    <property type="entry name" value="TRBD"/>
    <property type="match status" value="1"/>
</dbReference>
<dbReference type="EMBL" id="CVRY01000001">
    <property type="protein sequence ID" value="CRL58955.1"/>
    <property type="molecule type" value="Genomic_DNA"/>
</dbReference>
<evidence type="ECO:0000256" key="1">
    <source>
        <dbReference type="ARBA" id="ARBA00022555"/>
    </source>
</evidence>
<dbReference type="NCBIfam" id="TIGR02222">
    <property type="entry name" value="chap_CsaA"/>
    <property type="match status" value="1"/>
</dbReference>
<evidence type="ECO:0000313" key="7">
    <source>
        <dbReference type="Proteomes" id="UP000183920"/>
    </source>
</evidence>
<dbReference type="PANTHER" id="PTHR11586:SF37">
    <property type="entry name" value="TRNA-BINDING DOMAIN-CONTAINING PROTEIN"/>
    <property type="match status" value="1"/>
</dbReference>
<dbReference type="GeneID" id="76522695"/>
<dbReference type="SUPFAM" id="SSF50249">
    <property type="entry name" value="Nucleic acid-binding proteins"/>
    <property type="match status" value="1"/>
</dbReference>
<evidence type="ECO:0000256" key="2">
    <source>
        <dbReference type="ARBA" id="ARBA00022884"/>
    </source>
</evidence>
<name>A0A0G4PZB9_9GAMM</name>
<dbReference type="InterPro" id="IPR012340">
    <property type="entry name" value="NA-bd_OB-fold"/>
</dbReference>
<dbReference type="Gene3D" id="2.40.50.140">
    <property type="entry name" value="Nucleic acid-binding proteins"/>
    <property type="match status" value="1"/>
</dbReference>
<gene>
    <name evidence="5" type="primary">ygjH</name>
    <name evidence="5" type="ORF">BN1804_00124</name>
    <name evidence="6" type="ORF">JFQ69_01020</name>
</gene>
<organism evidence="5 7">
    <name type="scientific">Proteus penneri</name>
    <dbReference type="NCBI Taxonomy" id="102862"/>
    <lineage>
        <taxon>Bacteria</taxon>
        <taxon>Pseudomonadati</taxon>
        <taxon>Pseudomonadota</taxon>
        <taxon>Gammaproteobacteria</taxon>
        <taxon>Enterobacterales</taxon>
        <taxon>Morganellaceae</taxon>
        <taxon>Proteus</taxon>
    </lineage>
</organism>
<reference evidence="5" key="1">
    <citation type="submission" date="2015-06" db="EMBL/GenBank/DDBJ databases">
        <authorList>
            <person name="Urmite Genomes Urmite Genomes"/>
        </authorList>
    </citation>
    <scope>NUCLEOTIDE SEQUENCE [LARGE SCALE GENOMIC DNA]</scope>
    <source>
        <strain evidence="5">CSUR P1867</strain>
    </source>
</reference>
<feature type="domain" description="TRNA-binding" evidence="4">
    <location>
        <begin position="9"/>
        <end position="112"/>
    </location>
</feature>
<evidence type="ECO:0000313" key="5">
    <source>
        <dbReference type="EMBL" id="CRL58955.1"/>
    </source>
</evidence>
<dbReference type="InterPro" id="IPR008231">
    <property type="entry name" value="CsaA"/>
</dbReference>
<dbReference type="CDD" id="cd02798">
    <property type="entry name" value="tRNA_bind_CsaA"/>
    <property type="match status" value="1"/>
</dbReference>
<reference evidence="7" key="2">
    <citation type="submission" date="2015-06" db="EMBL/GenBank/DDBJ databases">
        <authorList>
            <person name="Urmite Genomes"/>
        </authorList>
    </citation>
    <scope>NUCLEOTIDE SEQUENCE [LARGE SCALE GENOMIC DNA]</scope>
    <source>
        <strain evidence="7">CSUR P1867</strain>
    </source>
</reference>
<dbReference type="InterPro" id="IPR002547">
    <property type="entry name" value="tRNA-bd_dom"/>
</dbReference>
<evidence type="ECO:0000313" key="8">
    <source>
        <dbReference type="Proteomes" id="UP000619976"/>
    </source>
</evidence>